<accession>A0A368SMG3</accession>
<reference evidence="1" key="2">
    <citation type="submission" date="2015-07" db="EMBL/GenBank/DDBJ databases">
        <authorList>
            <person name="Noorani M."/>
        </authorList>
    </citation>
    <scope>NUCLEOTIDE SEQUENCE</scope>
    <source>
        <strain evidence="1">Yugu1</strain>
    </source>
</reference>
<name>A0A368SMG3_SETIT</name>
<reference evidence="1" key="1">
    <citation type="journal article" date="2012" name="Nat. Biotechnol.">
        <title>Reference genome sequence of the model plant Setaria.</title>
        <authorList>
            <person name="Bennetzen J.L."/>
            <person name="Schmutz J."/>
            <person name="Wang H."/>
            <person name="Percifield R."/>
            <person name="Hawkins J."/>
            <person name="Pontaroli A.C."/>
            <person name="Estep M."/>
            <person name="Feng L."/>
            <person name="Vaughn J.N."/>
            <person name="Grimwood J."/>
            <person name="Jenkins J."/>
            <person name="Barry K."/>
            <person name="Lindquist E."/>
            <person name="Hellsten U."/>
            <person name="Deshpande S."/>
            <person name="Wang X."/>
            <person name="Wu X."/>
            <person name="Mitros T."/>
            <person name="Triplett J."/>
            <person name="Yang X."/>
            <person name="Ye C.Y."/>
            <person name="Mauro-Herrera M."/>
            <person name="Wang L."/>
            <person name="Li P."/>
            <person name="Sharma M."/>
            <person name="Sharma R."/>
            <person name="Ronald P.C."/>
            <person name="Panaud O."/>
            <person name="Kellogg E.A."/>
            <person name="Brutnell T.P."/>
            <person name="Doust A.N."/>
            <person name="Tuskan G.A."/>
            <person name="Rokhsar D."/>
            <person name="Devos K.M."/>
        </authorList>
    </citation>
    <scope>NUCLEOTIDE SEQUENCE [LARGE SCALE GENOMIC DNA]</scope>
    <source>
        <strain evidence="1">Yugu1</strain>
    </source>
</reference>
<protein>
    <submittedName>
        <fullName evidence="1">Uncharacterized protein</fullName>
    </submittedName>
</protein>
<evidence type="ECO:0000313" key="1">
    <source>
        <dbReference type="EMBL" id="RCV43615.1"/>
    </source>
</evidence>
<dbReference type="AlphaFoldDB" id="A0A368SMG3"/>
<proteinExistence type="predicted"/>
<dbReference type="OrthoDB" id="684036at2759"/>
<gene>
    <name evidence="1" type="ORF">SETIT_9G308100v2</name>
</gene>
<sequence length="85" mass="9605">MTTRFSSWWGKAIRTVPHDLRKGLNSLIILVAWEIWKHQNSCMYEGLAPNLPNLIQVVADECTPWCMVGASKLQELLARSLAPQA</sequence>
<dbReference type="EMBL" id="CM003536">
    <property type="protein sequence ID" value="RCV43615.1"/>
    <property type="molecule type" value="Genomic_DNA"/>
</dbReference>
<organism evidence="1">
    <name type="scientific">Setaria italica</name>
    <name type="common">Foxtail millet</name>
    <name type="synonym">Panicum italicum</name>
    <dbReference type="NCBI Taxonomy" id="4555"/>
    <lineage>
        <taxon>Eukaryota</taxon>
        <taxon>Viridiplantae</taxon>
        <taxon>Streptophyta</taxon>
        <taxon>Embryophyta</taxon>
        <taxon>Tracheophyta</taxon>
        <taxon>Spermatophyta</taxon>
        <taxon>Magnoliopsida</taxon>
        <taxon>Liliopsida</taxon>
        <taxon>Poales</taxon>
        <taxon>Poaceae</taxon>
        <taxon>PACMAD clade</taxon>
        <taxon>Panicoideae</taxon>
        <taxon>Panicodae</taxon>
        <taxon>Paniceae</taxon>
        <taxon>Cenchrinae</taxon>
        <taxon>Setaria</taxon>
    </lineage>
</organism>